<evidence type="ECO:0000259" key="3">
    <source>
        <dbReference type="Pfam" id="PF08719"/>
    </source>
</evidence>
<protein>
    <submittedName>
        <fullName evidence="4">NADAR family protein</fullName>
    </submittedName>
</protein>
<evidence type="ECO:0000256" key="1">
    <source>
        <dbReference type="ARBA" id="ARBA00000022"/>
    </source>
</evidence>
<proteinExistence type="predicted"/>
<dbReference type="Proteomes" id="UP000807825">
    <property type="component" value="Unassembled WGS sequence"/>
</dbReference>
<dbReference type="InterPro" id="IPR037238">
    <property type="entry name" value="YbiA-like_sf"/>
</dbReference>
<dbReference type="CDD" id="cd15457">
    <property type="entry name" value="NADAR"/>
    <property type="match status" value="1"/>
</dbReference>
<comment type="caution">
    <text evidence="4">The sequence shown here is derived from an EMBL/GenBank/DDBJ whole genome shotgun (WGS) entry which is preliminary data.</text>
</comment>
<dbReference type="Pfam" id="PF08719">
    <property type="entry name" value="NADAR"/>
    <property type="match status" value="1"/>
</dbReference>
<gene>
    <name evidence="4" type="ORF">HY912_23860</name>
</gene>
<reference evidence="4" key="1">
    <citation type="submission" date="2020-07" db="EMBL/GenBank/DDBJ databases">
        <title>Huge and variable diversity of episymbiotic CPR bacteria and DPANN archaea in groundwater ecosystems.</title>
        <authorList>
            <person name="He C.Y."/>
            <person name="Keren R."/>
            <person name="Whittaker M."/>
            <person name="Farag I.F."/>
            <person name="Doudna J."/>
            <person name="Cate J.H.D."/>
            <person name="Banfield J.F."/>
        </authorList>
    </citation>
    <scope>NUCLEOTIDE SEQUENCE</scope>
    <source>
        <strain evidence="4">NC_groundwater_1664_Pr3_B-0.1um_52_9</strain>
    </source>
</reference>
<dbReference type="NCBIfam" id="TIGR02464">
    <property type="entry name" value="ribofla_fusion"/>
    <property type="match status" value="1"/>
</dbReference>
<dbReference type="SUPFAM" id="SSF143990">
    <property type="entry name" value="YbiA-like"/>
    <property type="match status" value="1"/>
</dbReference>
<comment type="catalytic activity">
    <reaction evidence="2">
        <text>2,5-diamino-6-hydroxy-4-(5-phosphoribosylamino)-pyrimidine + H2O = 2,5,6-triamino-4-hydroxypyrimidine + D-ribose 5-phosphate</text>
        <dbReference type="Rhea" id="RHEA:23436"/>
        <dbReference type="ChEBI" id="CHEBI:15377"/>
        <dbReference type="ChEBI" id="CHEBI:58614"/>
        <dbReference type="ChEBI" id="CHEBI:78346"/>
        <dbReference type="ChEBI" id="CHEBI:137796"/>
    </reaction>
</comment>
<dbReference type="EMBL" id="JACRDE010000622">
    <property type="protein sequence ID" value="MBI5252542.1"/>
    <property type="molecule type" value="Genomic_DNA"/>
</dbReference>
<feature type="domain" description="NADAR" evidence="3">
    <location>
        <begin position="6"/>
        <end position="144"/>
    </location>
</feature>
<accession>A0A9D6V6L5</accession>
<dbReference type="AlphaFoldDB" id="A0A9D6V6L5"/>
<sequence>MSEIRFYRVQDKYGSFSNFAPYPVRLDGKRWPTSEHYFQAQKFTHPGEQEAIRLTKSPMEAARMGRDRSWSLRPDWEEAKDEVMREVVWAKFTQHNSLRELLLSTGDATIVEHTKNDCYWADGGAGKGKNMLGRILMEARERIRRVDSFSCTEEWEEAHLGADTGISSELWSERVDLRDLLWEKHVQSLPPEEQELLNEGNHPSFGSHFAGGAAAVYAESLKDSLSSLDHVADVTLDAYHGDTFVLTVWLNQSLSWREYRPCIPELFMGFQVFVAPPINK</sequence>
<evidence type="ECO:0000256" key="2">
    <source>
        <dbReference type="ARBA" id="ARBA00000751"/>
    </source>
</evidence>
<organism evidence="4 5">
    <name type="scientific">Desulfomonile tiedjei</name>
    <dbReference type="NCBI Taxonomy" id="2358"/>
    <lineage>
        <taxon>Bacteria</taxon>
        <taxon>Pseudomonadati</taxon>
        <taxon>Thermodesulfobacteriota</taxon>
        <taxon>Desulfomonilia</taxon>
        <taxon>Desulfomonilales</taxon>
        <taxon>Desulfomonilaceae</taxon>
        <taxon>Desulfomonile</taxon>
    </lineage>
</organism>
<name>A0A9D6V6L5_9BACT</name>
<evidence type="ECO:0000313" key="4">
    <source>
        <dbReference type="EMBL" id="MBI5252542.1"/>
    </source>
</evidence>
<dbReference type="InterPro" id="IPR012816">
    <property type="entry name" value="NADAR"/>
</dbReference>
<evidence type="ECO:0000313" key="5">
    <source>
        <dbReference type="Proteomes" id="UP000807825"/>
    </source>
</evidence>
<comment type="catalytic activity">
    <reaction evidence="1">
        <text>5-amino-6-(5-phospho-D-ribosylamino)uracil + H2O = 5,6-diaminouracil + D-ribose 5-phosphate</text>
        <dbReference type="Rhea" id="RHEA:55020"/>
        <dbReference type="ChEBI" id="CHEBI:15377"/>
        <dbReference type="ChEBI" id="CHEBI:46252"/>
        <dbReference type="ChEBI" id="CHEBI:58453"/>
        <dbReference type="ChEBI" id="CHEBI:78346"/>
    </reaction>
</comment>
<dbReference type="Gene3D" id="1.10.357.40">
    <property type="entry name" value="YbiA-like"/>
    <property type="match status" value="1"/>
</dbReference>